<dbReference type="EMBL" id="REFW01000005">
    <property type="protein sequence ID" value="RMB57772.1"/>
    <property type="molecule type" value="Genomic_DNA"/>
</dbReference>
<dbReference type="OrthoDB" id="4315065at2"/>
<evidence type="ECO:0008006" key="3">
    <source>
        <dbReference type="Google" id="ProtNLM"/>
    </source>
</evidence>
<keyword evidence="2" id="KW-1185">Reference proteome</keyword>
<dbReference type="Proteomes" id="UP000275256">
    <property type="component" value="Unassembled WGS sequence"/>
</dbReference>
<comment type="caution">
    <text evidence="1">The sequence shown here is derived from an EMBL/GenBank/DDBJ whole genome shotgun (WGS) entry which is preliminary data.</text>
</comment>
<dbReference type="AlphaFoldDB" id="A0A3M0G666"/>
<organism evidence="1 2">
    <name type="scientific">Tessaracoccus antarcticus</name>
    <dbReference type="NCBI Taxonomy" id="2479848"/>
    <lineage>
        <taxon>Bacteria</taxon>
        <taxon>Bacillati</taxon>
        <taxon>Actinomycetota</taxon>
        <taxon>Actinomycetes</taxon>
        <taxon>Propionibacteriales</taxon>
        <taxon>Propionibacteriaceae</taxon>
        <taxon>Tessaracoccus</taxon>
    </lineage>
</organism>
<sequence>MTNSIHGRHPARAVAVMVLFTALSGCTLFQDDMCVEGEQPVYALNHPNGGACIADEAPVPEGFAKYPEKRVPHKVGDQYDRWPLAEDYPWADEVG</sequence>
<gene>
    <name evidence="1" type="ORF">EAX62_15015</name>
</gene>
<proteinExistence type="predicted"/>
<reference evidence="1 2" key="1">
    <citation type="submission" date="2018-10" db="EMBL/GenBank/DDBJ databases">
        <title>Tessaracoccus antarcticuss sp. nov., isolated from sediment.</title>
        <authorList>
            <person name="Zhou L.Y."/>
            <person name="Du Z.J."/>
        </authorList>
    </citation>
    <scope>NUCLEOTIDE SEQUENCE [LARGE SCALE GENOMIC DNA]</scope>
    <source>
        <strain evidence="1 2">JDX10</strain>
    </source>
</reference>
<accession>A0A3M0G666</accession>
<dbReference type="RefSeq" id="WP_121902550.1">
    <property type="nucleotide sequence ID" value="NZ_REFW01000005.1"/>
</dbReference>
<evidence type="ECO:0000313" key="2">
    <source>
        <dbReference type="Proteomes" id="UP000275256"/>
    </source>
</evidence>
<protein>
    <recommendedName>
        <fullName evidence="3">Lipoprotein</fullName>
    </recommendedName>
</protein>
<evidence type="ECO:0000313" key="1">
    <source>
        <dbReference type="EMBL" id="RMB57772.1"/>
    </source>
</evidence>
<name>A0A3M0G666_9ACTN</name>